<dbReference type="PROSITE" id="PS50885">
    <property type="entry name" value="HAMP"/>
    <property type="match status" value="1"/>
</dbReference>
<dbReference type="CDD" id="cd06225">
    <property type="entry name" value="HAMP"/>
    <property type="match status" value="1"/>
</dbReference>
<keyword evidence="4 8" id="KW-0418">Kinase</keyword>
<evidence type="ECO:0000256" key="2">
    <source>
        <dbReference type="ARBA" id="ARBA00022553"/>
    </source>
</evidence>
<dbReference type="RefSeq" id="WP_187374390.1">
    <property type="nucleotide sequence ID" value="NZ_CABJAT010000009.1"/>
</dbReference>
<dbReference type="Pfam" id="PF06580">
    <property type="entry name" value="His_kinase"/>
    <property type="match status" value="1"/>
</dbReference>
<dbReference type="InterPro" id="IPR010559">
    <property type="entry name" value="Sig_transdc_His_kin_internal"/>
</dbReference>
<keyword evidence="6" id="KW-0812">Transmembrane</keyword>
<evidence type="ECO:0000313" key="8">
    <source>
        <dbReference type="EMBL" id="PWJ76675.1"/>
    </source>
</evidence>
<dbReference type="SMART" id="SM00387">
    <property type="entry name" value="HATPase_c"/>
    <property type="match status" value="1"/>
</dbReference>
<evidence type="ECO:0000256" key="6">
    <source>
        <dbReference type="SAM" id="Phobius"/>
    </source>
</evidence>
<keyword evidence="2" id="KW-0597">Phosphoprotein</keyword>
<dbReference type="Pfam" id="PF00672">
    <property type="entry name" value="HAMP"/>
    <property type="match status" value="1"/>
</dbReference>
<evidence type="ECO:0000256" key="4">
    <source>
        <dbReference type="ARBA" id="ARBA00022777"/>
    </source>
</evidence>
<dbReference type="EMBL" id="QGGY01000004">
    <property type="protein sequence ID" value="PWJ76675.1"/>
    <property type="molecule type" value="Genomic_DNA"/>
</dbReference>
<dbReference type="Proteomes" id="UP000245412">
    <property type="component" value="Unassembled WGS sequence"/>
</dbReference>
<dbReference type="Gene3D" id="6.10.340.10">
    <property type="match status" value="1"/>
</dbReference>
<accession>A0AB73T5C8</accession>
<dbReference type="SMART" id="SM00304">
    <property type="entry name" value="HAMP"/>
    <property type="match status" value="1"/>
</dbReference>
<dbReference type="InterPro" id="IPR003660">
    <property type="entry name" value="HAMP_dom"/>
</dbReference>
<dbReference type="GO" id="GO:0016020">
    <property type="term" value="C:membrane"/>
    <property type="evidence" value="ECO:0007669"/>
    <property type="project" value="UniProtKB-SubCell"/>
</dbReference>
<dbReference type="SUPFAM" id="SSF158472">
    <property type="entry name" value="HAMP domain-like"/>
    <property type="match status" value="1"/>
</dbReference>
<evidence type="ECO:0000259" key="7">
    <source>
        <dbReference type="PROSITE" id="PS50885"/>
    </source>
</evidence>
<feature type="transmembrane region" description="Helical" evidence="6">
    <location>
        <begin position="296"/>
        <end position="314"/>
    </location>
</feature>
<comment type="subcellular location">
    <subcellularLocation>
        <location evidence="1">Membrane</location>
    </subcellularLocation>
</comment>
<comment type="caution">
    <text evidence="8">The sequence shown here is derived from an EMBL/GenBank/DDBJ whole genome shotgun (WGS) entry which is preliminary data.</text>
</comment>
<evidence type="ECO:0000256" key="3">
    <source>
        <dbReference type="ARBA" id="ARBA00022679"/>
    </source>
</evidence>
<name>A0AB73T5C8_9FIRM</name>
<gene>
    <name evidence="8" type="ORF">C7383_104121</name>
</gene>
<keyword evidence="3" id="KW-0808">Transferase</keyword>
<keyword evidence="6" id="KW-1133">Transmembrane helix</keyword>
<dbReference type="PANTHER" id="PTHR34220:SF7">
    <property type="entry name" value="SENSOR HISTIDINE KINASE YPDA"/>
    <property type="match status" value="1"/>
</dbReference>
<feature type="transmembrane region" description="Helical" evidence="6">
    <location>
        <begin position="21"/>
        <end position="39"/>
    </location>
</feature>
<keyword evidence="9" id="KW-1185">Reference proteome</keyword>
<dbReference type="PANTHER" id="PTHR34220">
    <property type="entry name" value="SENSOR HISTIDINE KINASE YPDA"/>
    <property type="match status" value="1"/>
</dbReference>
<protein>
    <submittedName>
        <fullName evidence="8">Sensor histidine kinase YesM</fullName>
    </submittedName>
</protein>
<dbReference type="InterPro" id="IPR050640">
    <property type="entry name" value="Bact_2-comp_sensor_kinase"/>
</dbReference>
<feature type="coiled-coil region" evidence="5">
    <location>
        <begin position="363"/>
        <end position="395"/>
    </location>
</feature>
<keyword evidence="6" id="KW-0472">Membrane</keyword>
<evidence type="ECO:0000313" key="9">
    <source>
        <dbReference type="Proteomes" id="UP000245412"/>
    </source>
</evidence>
<dbReference type="InterPro" id="IPR003594">
    <property type="entry name" value="HATPase_dom"/>
</dbReference>
<proteinExistence type="predicted"/>
<organism evidence="8 9">
    <name type="scientific">Murimonas intestini</name>
    <dbReference type="NCBI Taxonomy" id="1337051"/>
    <lineage>
        <taxon>Bacteria</taxon>
        <taxon>Bacillati</taxon>
        <taxon>Bacillota</taxon>
        <taxon>Clostridia</taxon>
        <taxon>Lachnospirales</taxon>
        <taxon>Lachnospiraceae</taxon>
        <taxon>Murimonas</taxon>
    </lineage>
</organism>
<dbReference type="Pfam" id="PF02518">
    <property type="entry name" value="HATPase_c"/>
    <property type="match status" value="1"/>
</dbReference>
<dbReference type="InterPro" id="IPR036890">
    <property type="entry name" value="HATPase_C_sf"/>
</dbReference>
<feature type="domain" description="HAMP" evidence="7">
    <location>
        <begin position="316"/>
        <end position="368"/>
    </location>
</feature>
<evidence type="ECO:0000256" key="1">
    <source>
        <dbReference type="ARBA" id="ARBA00004370"/>
    </source>
</evidence>
<dbReference type="GO" id="GO:0000155">
    <property type="term" value="F:phosphorelay sensor kinase activity"/>
    <property type="evidence" value="ECO:0007669"/>
    <property type="project" value="InterPro"/>
</dbReference>
<reference evidence="8 9" key="1">
    <citation type="submission" date="2018-05" db="EMBL/GenBank/DDBJ databases">
        <authorList>
            <person name="Goeker M."/>
            <person name="Huntemann M."/>
            <person name="Clum A."/>
            <person name="Pillay M."/>
            <person name="Palaniappan K."/>
            <person name="Varghese N."/>
            <person name="Mikhailova N."/>
            <person name="Stamatis D."/>
            <person name="Reddy T."/>
            <person name="Daum C."/>
            <person name="Shapiro N."/>
            <person name="Ivanova N."/>
            <person name="Kyrpides N."/>
            <person name="Woyke T."/>
        </authorList>
    </citation>
    <scope>NUCLEOTIDE SEQUENCE [LARGE SCALE GENOMIC DNA]</scope>
    <source>
        <strain evidence="8 9">DSM 26524</strain>
    </source>
</reference>
<dbReference type="Gene3D" id="3.30.565.10">
    <property type="entry name" value="Histidine kinase-like ATPase, C-terminal domain"/>
    <property type="match status" value="1"/>
</dbReference>
<sequence length="596" mass="68487">MKKYWKKFLNLKIRDKILYSNLTIILLIFLVLGVSIYRFSGQLAVDSFKTYSSKLMNQLSMNLSSHINDLGDFAAAQYMNSAISEYLDYDSKKDSVKKQYSRKKYIESYAYNLMNYRTEVKMVSVEDSHGCFYTNMRELEDLAPSSEKLAELVSYDQAVEARGRLVWHAYDEKMILASRVLYDRNTMQTAGIMTLGVDKRFFEEIYAGISDNKINGLVLLDQDGNVLLSTNDESRAFAEAVIKKEKLSQESDREIYYQFQKYIYSLKKTQKDNLYIMNIVNQERLMSDTKEIFRPFLYASALAIVLAVILSGLLSSTMSKNIKLLLQKIQSFSKGDFSNRIEPDTRDEIGELSIEFNKMSDEIQCLLEDIAEEKLKNKDAEIKALQSEYDSLQAKINPHFLYNTLESINSMAKIDGEEEIARAIQLLGNYLRDTISRENRFITLGQELENVMDYAGIQQIVHGDRLQFEVNADEILLDAIVPKLILQPLVENAIVHGLEPKCGKGRIEIEIKCSNKDLCIYIRDDGVGIRPDRLENNMIVEQEKTSGHSHVGIWTVHKRLQILYGEEYGIMVESREEEGTTILVKLPIIFEGDEDV</sequence>
<keyword evidence="5" id="KW-0175">Coiled coil</keyword>
<evidence type="ECO:0000256" key="5">
    <source>
        <dbReference type="SAM" id="Coils"/>
    </source>
</evidence>
<dbReference type="AlphaFoldDB" id="A0AB73T5C8"/>
<dbReference type="SUPFAM" id="SSF55874">
    <property type="entry name" value="ATPase domain of HSP90 chaperone/DNA topoisomerase II/histidine kinase"/>
    <property type="match status" value="1"/>
</dbReference>